<evidence type="ECO:0000259" key="8">
    <source>
        <dbReference type="Pfam" id="PF01618"/>
    </source>
</evidence>
<protein>
    <submittedName>
        <fullName evidence="9">Biopolymer transport protein</fullName>
    </submittedName>
</protein>
<comment type="subcellular location">
    <subcellularLocation>
        <location evidence="1">Cell membrane</location>
        <topology evidence="1">Multi-pass membrane protein</topology>
    </subcellularLocation>
    <subcellularLocation>
        <location evidence="6">Membrane</location>
        <topology evidence="6">Multi-pass membrane protein</topology>
    </subcellularLocation>
</comment>
<keyword evidence="5 7" id="KW-0472">Membrane</keyword>
<evidence type="ECO:0000256" key="2">
    <source>
        <dbReference type="ARBA" id="ARBA00022475"/>
    </source>
</evidence>
<name>I3CIT9_9GAMM</name>
<reference evidence="9 10" key="1">
    <citation type="submission" date="2011-11" db="EMBL/GenBank/DDBJ databases">
        <title>Improved High-Quality Draft sequence of Beggiatoa alba B18lD.</title>
        <authorList>
            <consortium name="US DOE Joint Genome Institute"/>
            <person name="Lucas S."/>
            <person name="Han J."/>
            <person name="Lapidus A."/>
            <person name="Cheng J.-F."/>
            <person name="Goodwin L."/>
            <person name="Pitluck S."/>
            <person name="Peters L."/>
            <person name="Mikhailova N."/>
            <person name="Held B."/>
            <person name="Detter J.C."/>
            <person name="Han C."/>
            <person name="Tapia R."/>
            <person name="Land M."/>
            <person name="Hauser L."/>
            <person name="Kyrpides N."/>
            <person name="Ivanova N."/>
            <person name="Pagani I."/>
            <person name="Samuel K."/>
            <person name="Teske A."/>
            <person name="Mueller J."/>
            <person name="Woyke T."/>
        </authorList>
    </citation>
    <scope>NUCLEOTIDE SEQUENCE [LARGE SCALE GENOMIC DNA]</scope>
    <source>
        <strain evidence="9 10">B18LD</strain>
    </source>
</reference>
<dbReference type="GO" id="GO:0005886">
    <property type="term" value="C:plasma membrane"/>
    <property type="evidence" value="ECO:0007669"/>
    <property type="project" value="UniProtKB-SubCell"/>
</dbReference>
<dbReference type="Proteomes" id="UP000005744">
    <property type="component" value="Unassembled WGS sequence"/>
</dbReference>
<feature type="domain" description="MotA/TolQ/ExbB proton channel" evidence="8">
    <location>
        <begin position="67"/>
        <end position="187"/>
    </location>
</feature>
<proteinExistence type="inferred from homology"/>
<keyword evidence="6" id="KW-0653">Protein transport</keyword>
<dbReference type="EMBL" id="JH600070">
    <property type="protein sequence ID" value="EIJ43532.1"/>
    <property type="molecule type" value="Genomic_DNA"/>
</dbReference>
<keyword evidence="6" id="KW-0813">Transport</keyword>
<dbReference type="eggNOG" id="COG0811">
    <property type="taxonomic scope" value="Bacteria"/>
</dbReference>
<feature type="transmembrane region" description="Helical" evidence="7">
    <location>
        <begin position="6"/>
        <end position="26"/>
    </location>
</feature>
<dbReference type="HOGENOM" id="CLU_053325_4_5_6"/>
<evidence type="ECO:0000313" key="10">
    <source>
        <dbReference type="Proteomes" id="UP000005744"/>
    </source>
</evidence>
<keyword evidence="3 7" id="KW-0812">Transmembrane</keyword>
<evidence type="ECO:0000256" key="6">
    <source>
        <dbReference type="RuleBase" id="RU004057"/>
    </source>
</evidence>
<dbReference type="RefSeq" id="WP_002690788.1">
    <property type="nucleotide sequence ID" value="NZ_JH600070.1"/>
</dbReference>
<accession>I3CIT9</accession>
<gene>
    <name evidence="9" type="ORF">BegalDRAFT_2691</name>
</gene>
<evidence type="ECO:0000256" key="4">
    <source>
        <dbReference type="ARBA" id="ARBA00022989"/>
    </source>
</evidence>
<evidence type="ECO:0000313" key="9">
    <source>
        <dbReference type="EMBL" id="EIJ43532.1"/>
    </source>
</evidence>
<evidence type="ECO:0000256" key="1">
    <source>
        <dbReference type="ARBA" id="ARBA00004651"/>
    </source>
</evidence>
<organism evidence="9 10">
    <name type="scientific">Beggiatoa alba B18LD</name>
    <dbReference type="NCBI Taxonomy" id="395493"/>
    <lineage>
        <taxon>Bacteria</taxon>
        <taxon>Pseudomonadati</taxon>
        <taxon>Pseudomonadota</taxon>
        <taxon>Gammaproteobacteria</taxon>
        <taxon>Thiotrichales</taxon>
        <taxon>Thiotrichaceae</taxon>
        <taxon>Beggiatoa</taxon>
    </lineage>
</organism>
<evidence type="ECO:0000256" key="7">
    <source>
        <dbReference type="SAM" id="Phobius"/>
    </source>
</evidence>
<keyword evidence="10" id="KW-1185">Reference proteome</keyword>
<sequence length="204" mass="22608">MFQIIVAGGWVMLPILLCSIAALAIIGERFWSLQRQYVIPKGLTNQVWKRMQEGNFDKKHLEVLRNNSPLGKMLAAAIAHMHHDREMMKSGIAEVTNEVEHDLEKYLNTLGTIAEISPLLGLLGTVTGIISMFAAVGEHGLGNPAVLSSGLSEALITTAAGLFVAIPTFVFYRYFRGKVDQFIVDMEQETLKMIDIIHGEREAE</sequence>
<keyword evidence="4 7" id="KW-1133">Transmembrane helix</keyword>
<dbReference type="PANTHER" id="PTHR30625:SF11">
    <property type="entry name" value="MOTA_TOLQ_EXBB PROTON CHANNEL DOMAIN-CONTAINING PROTEIN"/>
    <property type="match status" value="1"/>
</dbReference>
<dbReference type="AlphaFoldDB" id="I3CIT9"/>
<dbReference type="Pfam" id="PF01618">
    <property type="entry name" value="MotA_ExbB"/>
    <property type="match status" value="1"/>
</dbReference>
<evidence type="ECO:0000256" key="3">
    <source>
        <dbReference type="ARBA" id="ARBA00022692"/>
    </source>
</evidence>
<dbReference type="InterPro" id="IPR050790">
    <property type="entry name" value="ExbB/TolQ_transport"/>
</dbReference>
<keyword evidence="2" id="KW-1003">Cell membrane</keyword>
<dbReference type="PANTHER" id="PTHR30625">
    <property type="entry name" value="PROTEIN TOLQ"/>
    <property type="match status" value="1"/>
</dbReference>
<feature type="transmembrane region" description="Helical" evidence="7">
    <location>
        <begin position="113"/>
        <end position="134"/>
    </location>
</feature>
<evidence type="ECO:0000256" key="5">
    <source>
        <dbReference type="ARBA" id="ARBA00023136"/>
    </source>
</evidence>
<comment type="similarity">
    <text evidence="6">Belongs to the exbB/tolQ family.</text>
</comment>
<feature type="transmembrane region" description="Helical" evidence="7">
    <location>
        <begin position="154"/>
        <end position="175"/>
    </location>
</feature>
<dbReference type="InterPro" id="IPR002898">
    <property type="entry name" value="MotA_ExbB_proton_chnl"/>
</dbReference>
<dbReference type="STRING" id="395493.BegalDRAFT_2691"/>
<dbReference type="GO" id="GO:0017038">
    <property type="term" value="P:protein import"/>
    <property type="evidence" value="ECO:0007669"/>
    <property type="project" value="TreeGrafter"/>
</dbReference>